<evidence type="ECO:0000313" key="2">
    <source>
        <dbReference type="EMBL" id="EPY15194.1"/>
    </source>
</evidence>
<organism evidence="2 3">
    <name type="scientific">Strigomonas culicis</name>
    <dbReference type="NCBI Taxonomy" id="28005"/>
    <lineage>
        <taxon>Eukaryota</taxon>
        <taxon>Discoba</taxon>
        <taxon>Euglenozoa</taxon>
        <taxon>Kinetoplastea</taxon>
        <taxon>Metakinetoplastina</taxon>
        <taxon>Trypanosomatida</taxon>
        <taxon>Trypanosomatidae</taxon>
        <taxon>Strigomonadinae</taxon>
        <taxon>Strigomonas</taxon>
    </lineage>
</organism>
<name>S9TE16_9TRYP</name>
<dbReference type="EMBL" id="ATMH01012433">
    <property type="protein sequence ID" value="EPY15194.1"/>
    <property type="molecule type" value="Genomic_DNA"/>
</dbReference>
<keyword evidence="3" id="KW-1185">Reference proteome</keyword>
<gene>
    <name evidence="2" type="ORF">STCU_12269</name>
</gene>
<reference evidence="2 3" key="1">
    <citation type="journal article" date="2013" name="PLoS ONE">
        <title>Predicting the Proteins of Angomonas deanei, Strigomonas culicis and Their Respective Endosymbionts Reveals New Aspects of the Trypanosomatidae Family.</title>
        <authorList>
            <person name="Motta M.C."/>
            <person name="Martins A.C."/>
            <person name="de Souza S.S."/>
            <person name="Catta-Preta C.M."/>
            <person name="Silva R."/>
            <person name="Klein C.C."/>
            <person name="de Almeida L.G."/>
            <person name="de Lima Cunha O."/>
            <person name="Ciapina L.P."/>
            <person name="Brocchi M."/>
            <person name="Colabardini A.C."/>
            <person name="de Araujo Lima B."/>
            <person name="Machado C.R."/>
            <person name="de Almeida Soares C.M."/>
            <person name="Probst C.M."/>
            <person name="de Menezes C.B."/>
            <person name="Thompson C.E."/>
            <person name="Bartholomeu D.C."/>
            <person name="Gradia D.F."/>
            <person name="Pavoni D.P."/>
            <person name="Grisard E.C."/>
            <person name="Fantinatti-Garboggini F."/>
            <person name="Marchini F.K."/>
            <person name="Rodrigues-Luiz G.F."/>
            <person name="Wagner G."/>
            <person name="Goldman G.H."/>
            <person name="Fietto J.L."/>
            <person name="Elias M.C."/>
            <person name="Goldman M.H."/>
            <person name="Sagot M.F."/>
            <person name="Pereira M."/>
            <person name="Stoco P.H."/>
            <person name="de Mendonca-Neto R.P."/>
            <person name="Teixeira S.M."/>
            <person name="Maciel T.E."/>
            <person name="de Oliveira Mendes T.A."/>
            <person name="Urmenyi T.P."/>
            <person name="de Souza W."/>
            <person name="Schenkman S."/>
            <person name="de Vasconcelos A.T."/>
        </authorList>
    </citation>
    <scope>NUCLEOTIDE SEQUENCE [LARGE SCALE GENOMIC DNA]</scope>
</reference>
<evidence type="ECO:0000256" key="1">
    <source>
        <dbReference type="SAM" id="MobiDB-lite"/>
    </source>
</evidence>
<proteinExistence type="predicted"/>
<dbReference type="Proteomes" id="UP000015354">
    <property type="component" value="Unassembled WGS sequence"/>
</dbReference>
<dbReference type="AlphaFoldDB" id="S9TE16"/>
<evidence type="ECO:0000313" key="3">
    <source>
        <dbReference type="Proteomes" id="UP000015354"/>
    </source>
</evidence>
<protein>
    <submittedName>
        <fullName evidence="2">Uncharacterized protein</fullName>
    </submittedName>
</protein>
<feature type="compositionally biased region" description="Polar residues" evidence="1">
    <location>
        <begin position="1"/>
        <end position="14"/>
    </location>
</feature>
<sequence>MPSNRPAFPSTSGRTLHLAHTSAARRGRGRSQDAAARLVGPQLRVQLPDRRVLSADECVCFLHLAARVGELLL</sequence>
<feature type="region of interest" description="Disordered" evidence="1">
    <location>
        <begin position="1"/>
        <end position="35"/>
    </location>
</feature>
<comment type="caution">
    <text evidence="2">The sequence shown here is derived from an EMBL/GenBank/DDBJ whole genome shotgun (WGS) entry which is preliminary data.</text>
</comment>
<accession>S9TE16</accession>